<organism evidence="1 2">
    <name type="scientific">Avena sativa</name>
    <name type="common">Oat</name>
    <dbReference type="NCBI Taxonomy" id="4498"/>
    <lineage>
        <taxon>Eukaryota</taxon>
        <taxon>Viridiplantae</taxon>
        <taxon>Streptophyta</taxon>
        <taxon>Embryophyta</taxon>
        <taxon>Tracheophyta</taxon>
        <taxon>Spermatophyta</taxon>
        <taxon>Magnoliopsida</taxon>
        <taxon>Liliopsida</taxon>
        <taxon>Poales</taxon>
        <taxon>Poaceae</taxon>
        <taxon>BOP clade</taxon>
        <taxon>Pooideae</taxon>
        <taxon>Poodae</taxon>
        <taxon>Poeae</taxon>
        <taxon>Poeae Chloroplast Group 1 (Aveneae type)</taxon>
        <taxon>Aveninae</taxon>
        <taxon>Avena</taxon>
    </lineage>
</organism>
<reference evidence="1" key="2">
    <citation type="submission" date="2025-09" db="UniProtKB">
        <authorList>
            <consortium name="EnsemblPlants"/>
        </authorList>
    </citation>
    <scope>IDENTIFICATION</scope>
</reference>
<accession>A0ACD5ZVY4</accession>
<proteinExistence type="predicted"/>
<keyword evidence="2" id="KW-1185">Reference proteome</keyword>
<evidence type="ECO:0000313" key="2">
    <source>
        <dbReference type="Proteomes" id="UP001732700"/>
    </source>
</evidence>
<dbReference type="Proteomes" id="UP001732700">
    <property type="component" value="Chromosome 7C"/>
</dbReference>
<evidence type="ECO:0000313" key="1">
    <source>
        <dbReference type="EnsemblPlants" id="AVESA.00010b.r2.7CG0679810.1.CDS"/>
    </source>
</evidence>
<protein>
    <submittedName>
        <fullName evidence="1">Uncharacterized protein</fullName>
    </submittedName>
</protein>
<sequence>MVVITAAAAADGKRWAGVPPTRKPDTRASKPINLPIQRFDSHGLSRNDEIVPKGTSTWGNKSMLPASNAWASPWLMCDKNDGASVSPSHMDDRPCSRGSSASSSTIGSDFLDLPSYHLPTVASHPLSTGTRSGSLQRSLFPDSFTKVLKAPLKTVGRQATTSQGKGFSLSLDDFPALGSKNSLSNSQQGQNSGKRPTVGSGMVATQDEQGKNPITGTGEVVLSCSYEHESISRMNYMCKGGDPIPAAKLTRGAEQAQLHGPQAPNTYMPPPWLDYWHPPPDQPPDENGIWHRGEALYGPYKDAEPTGFPVESLAHFGQFALNEEAAARWYTGHGGYYLDNRDPSHSHMPADSCAINQPCHDLGKVKNGHADALEIEKQPIIKKDLALLEKIKCLNNKARILRALNLSNPLSSLPKESKLEHPKIVRVEADHATEYVPFSAATSKIGPAFGKLNSVSESSNYVPTNPSNVPAKGVIVVGLPEEQVNGFSEPGKVGKSTNCHAYARGDISRYGLDCSAQDMPSSIIGHGWEEYSTADSLRGVVMTDAQQDQTFSRNTLHQTQVTAAYKVQNWLDSEVQHSRMKYLSSQAAKQPEDAKNWISQQKANASAKLEELRKSNDAPPDADNLYRKQKTQGDGATKHVSLTADTRCIVTADDLNAPQPVNVVKIMEVSIGSSLASNTSGVSKGPWIHNVKSSAKNTEINMIEHIAHKSTSLSHDNSTPEHLQMENRRRHFSSRERNITDSETSADTKGDEAKSLVGLLTRIKNSRSYSNAVTPAATPVIGNEKNSAKVSSVHNHVPCVAISSSMIPAKVTSVTGLIVGSIMLDDVSLASVNPEWAAAAKEVHNTATGLSRPQQVKKPEKNQHGLQPVEDSVLNDSVLCKPIEQTCKKDERAEEGPNGMAIAAATEPSGSHVMVLENVVTKQKSEIGWYSHKPS</sequence>
<name>A0ACD5ZVY4_AVESA</name>
<dbReference type="EnsemblPlants" id="AVESA.00010b.r2.7CG0679810.1">
    <property type="protein sequence ID" value="AVESA.00010b.r2.7CG0679810.1.CDS"/>
    <property type="gene ID" value="AVESA.00010b.r2.7CG0679810"/>
</dbReference>
<reference evidence="1" key="1">
    <citation type="submission" date="2021-05" db="EMBL/GenBank/DDBJ databases">
        <authorList>
            <person name="Scholz U."/>
            <person name="Mascher M."/>
            <person name="Fiebig A."/>
        </authorList>
    </citation>
    <scope>NUCLEOTIDE SEQUENCE [LARGE SCALE GENOMIC DNA]</scope>
</reference>